<proteinExistence type="inferred from homology"/>
<evidence type="ECO:0000259" key="4">
    <source>
        <dbReference type="PROSITE" id="PS51898"/>
    </source>
</evidence>
<evidence type="ECO:0000313" key="6">
    <source>
        <dbReference type="Proteomes" id="UP001565219"/>
    </source>
</evidence>
<dbReference type="SUPFAM" id="SSF56349">
    <property type="entry name" value="DNA breaking-rejoining enzymes"/>
    <property type="match status" value="1"/>
</dbReference>
<dbReference type="RefSeq" id="WP_268876129.1">
    <property type="nucleotide sequence ID" value="NZ_JAQEVE010000015.1"/>
</dbReference>
<dbReference type="InterPro" id="IPR013762">
    <property type="entry name" value="Integrase-like_cat_sf"/>
</dbReference>
<evidence type="ECO:0000256" key="3">
    <source>
        <dbReference type="ARBA" id="ARBA00023172"/>
    </source>
</evidence>
<comment type="similarity">
    <text evidence="1">Belongs to the 'phage' integrase family.</text>
</comment>
<evidence type="ECO:0000256" key="1">
    <source>
        <dbReference type="ARBA" id="ARBA00008857"/>
    </source>
</evidence>
<dbReference type="PANTHER" id="PTHR30349">
    <property type="entry name" value="PHAGE INTEGRASE-RELATED"/>
    <property type="match status" value="1"/>
</dbReference>
<evidence type="ECO:0000313" key="5">
    <source>
        <dbReference type="EMBL" id="MEY8634000.1"/>
    </source>
</evidence>
<protein>
    <submittedName>
        <fullName evidence="5">Tyrosine-type recombinase/integrase</fullName>
    </submittedName>
</protein>
<organism evidence="5 6">
    <name type="scientific">Anaerostipes hominis</name>
    <name type="common">ex Lee et al. 2021</name>
    <dbReference type="NCBI Taxonomy" id="2025494"/>
    <lineage>
        <taxon>Bacteria</taxon>
        <taxon>Bacillati</taxon>
        <taxon>Bacillota</taxon>
        <taxon>Clostridia</taxon>
        <taxon>Lachnospirales</taxon>
        <taxon>Lachnospiraceae</taxon>
        <taxon>Anaerostipes</taxon>
    </lineage>
</organism>
<dbReference type="EMBL" id="JBCLTR010000013">
    <property type="protein sequence ID" value="MEY8634000.1"/>
    <property type="molecule type" value="Genomic_DNA"/>
</dbReference>
<keyword evidence="2" id="KW-0238">DNA-binding</keyword>
<dbReference type="PROSITE" id="PS51898">
    <property type="entry name" value="TYR_RECOMBINASE"/>
    <property type="match status" value="1"/>
</dbReference>
<sequence length="130" mass="14731">MGETKTAHSKREVPLTGRAMLVLRLLKELHQQNGWYKPNQLLCYDGHQYIEKTAKLSKDLKNLCERAGVEPDRVHPHLLRKTVATVLHEAGMSTRDIADILGHSDIATTEQCYIISTEAEKKRKKMAAVL</sequence>
<feature type="domain" description="Tyr recombinase" evidence="4">
    <location>
        <begin position="1"/>
        <end position="127"/>
    </location>
</feature>
<reference evidence="5 6" key="1">
    <citation type="submission" date="2024-03" db="EMBL/GenBank/DDBJ databases">
        <title>Mouse gut bacterial collection (mGBC) of GemPharmatech.</title>
        <authorList>
            <person name="He Y."/>
            <person name="Dong L."/>
            <person name="Wu D."/>
            <person name="Gao X."/>
            <person name="Lin Z."/>
        </authorList>
    </citation>
    <scope>NUCLEOTIDE SEQUENCE [LARGE SCALE GENOMIC DNA]</scope>
    <source>
        <strain evidence="5 6">32-10</strain>
    </source>
</reference>
<gene>
    <name evidence="5" type="ORF">AALG99_10770</name>
</gene>
<dbReference type="PANTHER" id="PTHR30349:SF41">
    <property type="entry name" value="INTEGRASE_RECOMBINASE PROTEIN MJ0367-RELATED"/>
    <property type="match status" value="1"/>
</dbReference>
<dbReference type="Gene3D" id="1.10.443.10">
    <property type="entry name" value="Intergrase catalytic core"/>
    <property type="match status" value="1"/>
</dbReference>
<dbReference type="InterPro" id="IPR002104">
    <property type="entry name" value="Integrase_catalytic"/>
</dbReference>
<dbReference type="Pfam" id="PF00589">
    <property type="entry name" value="Phage_integrase"/>
    <property type="match status" value="1"/>
</dbReference>
<dbReference type="InterPro" id="IPR011010">
    <property type="entry name" value="DNA_brk_join_enz"/>
</dbReference>
<dbReference type="InterPro" id="IPR050090">
    <property type="entry name" value="Tyrosine_recombinase_XerCD"/>
</dbReference>
<keyword evidence="6" id="KW-1185">Reference proteome</keyword>
<name>A0ABV4DIQ1_9FIRM</name>
<evidence type="ECO:0000256" key="2">
    <source>
        <dbReference type="ARBA" id="ARBA00023125"/>
    </source>
</evidence>
<accession>A0ABV4DIQ1</accession>
<dbReference type="Proteomes" id="UP001565219">
    <property type="component" value="Unassembled WGS sequence"/>
</dbReference>
<comment type="caution">
    <text evidence="5">The sequence shown here is derived from an EMBL/GenBank/DDBJ whole genome shotgun (WGS) entry which is preliminary data.</text>
</comment>
<keyword evidence="3" id="KW-0233">DNA recombination</keyword>